<accession>A0AAE4FAM4</accession>
<dbReference type="RefSeq" id="WP_004242130.1">
    <property type="nucleotide sequence ID" value="NZ_CP149978.1"/>
</dbReference>
<comment type="caution">
    <text evidence="1">The sequence shown here is derived from an EMBL/GenBank/DDBJ whole genome shotgun (WGS) entry which is preliminary data.</text>
</comment>
<protein>
    <submittedName>
        <fullName evidence="1">Uncharacterized protein</fullName>
    </submittedName>
</protein>
<reference evidence="1" key="1">
    <citation type="submission" date="2023-02" db="EMBL/GenBank/DDBJ databases">
        <title>Detection, antimicrobial susceptibility and genomic characterization of NDM-producing species of Morganellaceae, Yersiniaceae, and Enterobacteriaceae other than Klebsiella.</title>
        <authorList>
            <person name="Camargo C.H."/>
            <person name="Sacchi C.T."/>
            <person name="Campos K.R."/>
        </authorList>
    </citation>
    <scope>NUCLEOTIDE SEQUENCE</scope>
    <source>
        <strain evidence="1">1189_21</strain>
    </source>
</reference>
<dbReference type="EMBL" id="JAPKIY010000008">
    <property type="protein sequence ID" value="MDS0897410.1"/>
    <property type="molecule type" value="Genomic_DNA"/>
</dbReference>
<organism evidence="1 2">
    <name type="scientific">Morganella morganii</name>
    <name type="common">Proteus morganii</name>
    <dbReference type="NCBI Taxonomy" id="582"/>
    <lineage>
        <taxon>Bacteria</taxon>
        <taxon>Pseudomonadati</taxon>
        <taxon>Pseudomonadota</taxon>
        <taxon>Gammaproteobacteria</taxon>
        <taxon>Enterobacterales</taxon>
        <taxon>Morganellaceae</taxon>
        <taxon>Morganella</taxon>
    </lineage>
</organism>
<evidence type="ECO:0000313" key="1">
    <source>
        <dbReference type="EMBL" id="MDS0897410.1"/>
    </source>
</evidence>
<dbReference type="AlphaFoldDB" id="A0AAE4FAM4"/>
<evidence type="ECO:0000313" key="2">
    <source>
        <dbReference type="Proteomes" id="UP001182247"/>
    </source>
</evidence>
<proteinExistence type="predicted"/>
<gene>
    <name evidence="1" type="ORF">OSC06_05455</name>
</gene>
<dbReference type="Proteomes" id="UP001182247">
    <property type="component" value="Unassembled WGS sequence"/>
</dbReference>
<sequence>MNTIGSAIIHAGLVAVQPSVSTGHSAGVAKSIPVTQVCNTRAEFARQEMTAPDAVKVNVKSGEINLLMLNTLYNIRAETIPPSSSQSPRPQ</sequence>
<name>A0AAE4FAM4_MORMO</name>